<keyword evidence="2" id="KW-1185">Reference proteome</keyword>
<accession>A0A3S3QKH7</accession>
<sequence length="67" mass="7655">ENLTTLLSKEKSPIEKIKTKGYKQTLSYQHKTQGAKFIISLKNRLPSAEMHASSQHEKRIAQFALDI</sequence>
<dbReference type="AlphaFoldDB" id="A0A3S3QKH7"/>
<dbReference type="EMBL" id="MTKP01000010">
    <property type="protein sequence ID" value="RWX49776.1"/>
    <property type="molecule type" value="Genomic_DNA"/>
</dbReference>
<reference evidence="1 2" key="1">
    <citation type="submission" date="2017-01" db="EMBL/GenBank/DDBJ databases">
        <title>The cable genome- insights into the physiology and evolution of filamentous bacteria capable of sulfide oxidation via long distance electron transfer.</title>
        <authorList>
            <person name="Schreiber L."/>
            <person name="Bjerg J.T."/>
            <person name="Boggild A."/>
            <person name="Van De Vossenberg J."/>
            <person name="Meysman F."/>
            <person name="Nielsen L.P."/>
            <person name="Schramm A."/>
            <person name="Kjeldsen K.U."/>
        </authorList>
    </citation>
    <scope>NUCLEOTIDE SEQUENCE [LARGE SCALE GENOMIC DNA]</scope>
    <source>
        <strain evidence="1">A1</strain>
    </source>
</reference>
<comment type="caution">
    <text evidence="1">The sequence shown here is derived from an EMBL/GenBank/DDBJ whole genome shotgun (WGS) entry which is preliminary data.</text>
</comment>
<proteinExistence type="predicted"/>
<organism evidence="1 2">
    <name type="scientific">Candidatus Electrothrix communis</name>
    <dbReference type="NCBI Taxonomy" id="1859133"/>
    <lineage>
        <taxon>Bacteria</taxon>
        <taxon>Pseudomonadati</taxon>
        <taxon>Thermodesulfobacteriota</taxon>
        <taxon>Desulfobulbia</taxon>
        <taxon>Desulfobulbales</taxon>
        <taxon>Desulfobulbaceae</taxon>
        <taxon>Candidatus Electrothrix</taxon>
    </lineage>
</organism>
<name>A0A3S3QKH7_9BACT</name>
<evidence type="ECO:0000313" key="2">
    <source>
        <dbReference type="Proteomes" id="UP000288086"/>
    </source>
</evidence>
<evidence type="ECO:0000313" key="1">
    <source>
        <dbReference type="EMBL" id="RWX49776.1"/>
    </source>
</evidence>
<dbReference type="Proteomes" id="UP000288086">
    <property type="component" value="Unassembled WGS sequence"/>
</dbReference>
<feature type="non-terminal residue" evidence="1">
    <location>
        <position position="1"/>
    </location>
</feature>
<gene>
    <name evidence="1" type="ORF">VT98_10107</name>
</gene>
<protein>
    <submittedName>
        <fullName evidence="1">Uncharacterized protein</fullName>
    </submittedName>
</protein>